<dbReference type="RefSeq" id="WP_283405637.1">
    <property type="nucleotide sequence ID" value="NZ_FXUI01000003.1"/>
</dbReference>
<sequence>MMTTILEKMGGSRAHAARLRDFLHDVAGSTACEEADRVREALILLPGGGSDGASGLDYPRIEAMLECGATLNAVLEIVGPDAALMLSRGSNAVCLATVVPAGAPEEAITDGPTLALAVLAGHVSGVVAHLERGDVEPETPEMPAIPLSLRLH</sequence>
<keyword evidence="2" id="KW-1185">Reference proteome</keyword>
<organism evidence="1 2">
    <name type="scientific">Novosphingobium panipatense</name>
    <dbReference type="NCBI Taxonomy" id="428991"/>
    <lineage>
        <taxon>Bacteria</taxon>
        <taxon>Pseudomonadati</taxon>
        <taxon>Pseudomonadota</taxon>
        <taxon>Alphaproteobacteria</taxon>
        <taxon>Sphingomonadales</taxon>
        <taxon>Sphingomonadaceae</taxon>
        <taxon>Novosphingobium</taxon>
    </lineage>
</organism>
<proteinExistence type="predicted"/>
<accession>A0ABY1Q7B3</accession>
<comment type="caution">
    <text evidence="1">The sequence shown here is derived from an EMBL/GenBank/DDBJ whole genome shotgun (WGS) entry which is preliminary data.</text>
</comment>
<reference evidence="1 2" key="1">
    <citation type="submission" date="2017-05" db="EMBL/GenBank/DDBJ databases">
        <authorList>
            <person name="Varghese N."/>
            <person name="Submissions S."/>
        </authorList>
    </citation>
    <scope>NUCLEOTIDE SEQUENCE [LARGE SCALE GENOMIC DNA]</scope>
    <source>
        <strain evidence="1 2">SM16</strain>
    </source>
</reference>
<dbReference type="EMBL" id="FXUI01000003">
    <property type="protein sequence ID" value="SMP61146.1"/>
    <property type="molecule type" value="Genomic_DNA"/>
</dbReference>
<protein>
    <submittedName>
        <fullName evidence="1">Uncharacterized protein</fullName>
    </submittedName>
</protein>
<gene>
    <name evidence="1" type="ORF">SAMN06296065_103204</name>
</gene>
<evidence type="ECO:0000313" key="2">
    <source>
        <dbReference type="Proteomes" id="UP001157910"/>
    </source>
</evidence>
<dbReference type="Proteomes" id="UP001157910">
    <property type="component" value="Unassembled WGS sequence"/>
</dbReference>
<evidence type="ECO:0000313" key="1">
    <source>
        <dbReference type="EMBL" id="SMP61146.1"/>
    </source>
</evidence>
<name>A0ABY1Q7B3_9SPHN</name>